<evidence type="ECO:0000256" key="2">
    <source>
        <dbReference type="ARBA" id="ARBA00022840"/>
    </source>
</evidence>
<evidence type="ECO:0000256" key="3">
    <source>
        <dbReference type="PROSITE-ProRule" id="PRU10141"/>
    </source>
</evidence>
<dbReference type="OrthoDB" id="312177at2759"/>
<evidence type="ECO:0000256" key="1">
    <source>
        <dbReference type="ARBA" id="ARBA00022741"/>
    </source>
</evidence>
<accession>A0A8S1VQ64</accession>
<dbReference type="PROSITE" id="PS00107">
    <property type="entry name" value="PROTEIN_KINASE_ATP"/>
    <property type="match status" value="1"/>
</dbReference>
<dbReference type="CDD" id="cd00180">
    <property type="entry name" value="PKc"/>
    <property type="match status" value="1"/>
</dbReference>
<dbReference type="InterPro" id="IPR008271">
    <property type="entry name" value="Ser/Thr_kinase_AS"/>
</dbReference>
<dbReference type="PROSITE" id="PS50011">
    <property type="entry name" value="PROTEIN_KINASE_DOM"/>
    <property type="match status" value="1"/>
</dbReference>
<sequence length="302" mass="35306">MQQIGQFQVTLGKVIGQGANGLIFQAEIDDGKVVALKVSEKITQHEKQILTALKGNKFDHIIEVIAFEQNNNGVYIFMELGQRFELQSQSDKRRLCLEMSKGVSELQKLRFFHRDLKPDNFVIGKDNKIKLIDFGISKTIEQITQTQMQGTYQYMAPEVMAGTDYDPSVDIWSLGILFYEVFTNELFFAKFEGSEMIQIIQNIQQIQINQKISAQNKLEQWQKELLQKILFKNWIKNYSWLNLQKEQVQKKLFKCLKKLKNQLLKNNLNQNKINNKIRLVLNSMTNLIYALVIFFHNQFQTL</sequence>
<keyword evidence="4" id="KW-0808">Transferase</keyword>
<dbReference type="GO" id="GO:0044773">
    <property type="term" value="P:mitotic DNA damage checkpoint signaling"/>
    <property type="evidence" value="ECO:0007669"/>
    <property type="project" value="TreeGrafter"/>
</dbReference>
<comment type="caution">
    <text evidence="6">The sequence shown here is derived from an EMBL/GenBank/DDBJ whole genome shotgun (WGS) entry which is preliminary data.</text>
</comment>
<feature type="binding site" evidence="3">
    <location>
        <position position="37"/>
    </location>
    <ligand>
        <name>ATP</name>
        <dbReference type="ChEBI" id="CHEBI:30616"/>
    </ligand>
</feature>
<evidence type="ECO:0000313" key="7">
    <source>
        <dbReference type="Proteomes" id="UP000683925"/>
    </source>
</evidence>
<keyword evidence="2 3" id="KW-0067">ATP-binding</keyword>
<evidence type="ECO:0000256" key="4">
    <source>
        <dbReference type="RuleBase" id="RU000304"/>
    </source>
</evidence>
<comment type="similarity">
    <text evidence="4">Belongs to the protein kinase superfamily.</text>
</comment>
<dbReference type="InterPro" id="IPR017441">
    <property type="entry name" value="Protein_kinase_ATP_BS"/>
</dbReference>
<keyword evidence="7" id="KW-1185">Reference proteome</keyword>
<keyword evidence="4" id="KW-0418">Kinase</keyword>
<dbReference type="GO" id="GO:0005737">
    <property type="term" value="C:cytoplasm"/>
    <property type="evidence" value="ECO:0007669"/>
    <property type="project" value="TreeGrafter"/>
</dbReference>
<proteinExistence type="inferred from homology"/>
<dbReference type="EMBL" id="CAJJDP010000069">
    <property type="protein sequence ID" value="CAD8178235.1"/>
    <property type="molecule type" value="Genomic_DNA"/>
</dbReference>
<feature type="domain" description="Protein kinase" evidence="5">
    <location>
        <begin position="9"/>
        <end position="253"/>
    </location>
</feature>
<name>A0A8S1VQ64_PAROT</name>
<dbReference type="PANTHER" id="PTHR44167">
    <property type="entry name" value="OVARIAN-SPECIFIC SERINE/THREONINE-PROTEIN KINASE LOK-RELATED"/>
    <property type="match status" value="1"/>
</dbReference>
<dbReference type="GO" id="GO:0005634">
    <property type="term" value="C:nucleus"/>
    <property type="evidence" value="ECO:0007669"/>
    <property type="project" value="TreeGrafter"/>
</dbReference>
<dbReference type="Proteomes" id="UP000683925">
    <property type="component" value="Unassembled WGS sequence"/>
</dbReference>
<dbReference type="AlphaFoldDB" id="A0A8S1VQ64"/>
<gene>
    <name evidence="6" type="ORF">POCTA_138.1.T0700238</name>
</gene>
<reference evidence="6" key="1">
    <citation type="submission" date="2021-01" db="EMBL/GenBank/DDBJ databases">
        <authorList>
            <consortium name="Genoscope - CEA"/>
            <person name="William W."/>
        </authorList>
    </citation>
    <scope>NUCLEOTIDE SEQUENCE</scope>
</reference>
<dbReference type="PROSITE" id="PS00108">
    <property type="entry name" value="PROTEIN_KINASE_ST"/>
    <property type="match status" value="1"/>
</dbReference>
<dbReference type="GO" id="GO:0005524">
    <property type="term" value="F:ATP binding"/>
    <property type="evidence" value="ECO:0007669"/>
    <property type="project" value="UniProtKB-UniRule"/>
</dbReference>
<evidence type="ECO:0000259" key="5">
    <source>
        <dbReference type="PROSITE" id="PS50011"/>
    </source>
</evidence>
<protein>
    <recommendedName>
        <fullName evidence="5">Protein kinase domain-containing protein</fullName>
    </recommendedName>
</protein>
<dbReference type="OMA" id="MAGTDYD"/>
<dbReference type="SMART" id="SM00220">
    <property type="entry name" value="S_TKc"/>
    <property type="match status" value="1"/>
</dbReference>
<evidence type="ECO:0000313" key="6">
    <source>
        <dbReference type="EMBL" id="CAD8178235.1"/>
    </source>
</evidence>
<dbReference type="InterPro" id="IPR000719">
    <property type="entry name" value="Prot_kinase_dom"/>
</dbReference>
<dbReference type="GO" id="GO:0004674">
    <property type="term" value="F:protein serine/threonine kinase activity"/>
    <property type="evidence" value="ECO:0007669"/>
    <property type="project" value="UniProtKB-KW"/>
</dbReference>
<dbReference type="Pfam" id="PF00069">
    <property type="entry name" value="Pkinase"/>
    <property type="match status" value="1"/>
</dbReference>
<keyword evidence="4" id="KW-0723">Serine/threonine-protein kinase</keyword>
<dbReference type="PANTHER" id="PTHR44167:SF24">
    <property type="entry name" value="SERINE_THREONINE-PROTEIN KINASE CHK2"/>
    <property type="match status" value="1"/>
</dbReference>
<organism evidence="6 7">
    <name type="scientific">Paramecium octaurelia</name>
    <dbReference type="NCBI Taxonomy" id="43137"/>
    <lineage>
        <taxon>Eukaryota</taxon>
        <taxon>Sar</taxon>
        <taxon>Alveolata</taxon>
        <taxon>Ciliophora</taxon>
        <taxon>Intramacronucleata</taxon>
        <taxon>Oligohymenophorea</taxon>
        <taxon>Peniculida</taxon>
        <taxon>Parameciidae</taxon>
        <taxon>Paramecium</taxon>
    </lineage>
</organism>
<keyword evidence="1 3" id="KW-0547">Nucleotide-binding</keyword>